<feature type="transmembrane region" description="Helical" evidence="5">
    <location>
        <begin position="63"/>
        <end position="85"/>
    </location>
</feature>
<feature type="transmembrane region" description="Helical" evidence="5">
    <location>
        <begin position="143"/>
        <end position="167"/>
    </location>
</feature>
<name>A0A2N5ZAX8_MUIH1</name>
<feature type="transmembrane region" description="Helical" evidence="5">
    <location>
        <begin position="395"/>
        <end position="418"/>
    </location>
</feature>
<evidence type="ECO:0000256" key="3">
    <source>
        <dbReference type="ARBA" id="ARBA00022989"/>
    </source>
</evidence>
<dbReference type="AlphaFoldDB" id="A0A2N5ZAX8"/>
<evidence type="ECO:0000259" key="6">
    <source>
        <dbReference type="Pfam" id="PF04932"/>
    </source>
</evidence>
<feature type="transmembrane region" description="Helical" evidence="5">
    <location>
        <begin position="341"/>
        <end position="374"/>
    </location>
</feature>
<dbReference type="InterPro" id="IPR051533">
    <property type="entry name" value="WaaL-like"/>
</dbReference>
<dbReference type="PANTHER" id="PTHR37422:SF13">
    <property type="entry name" value="LIPOPOLYSACCHARIDE BIOSYNTHESIS PROTEIN PA4999-RELATED"/>
    <property type="match status" value="1"/>
</dbReference>
<feature type="domain" description="O-antigen ligase-related" evidence="6">
    <location>
        <begin position="177"/>
        <end position="321"/>
    </location>
</feature>
<feature type="transmembrane region" description="Helical" evidence="5">
    <location>
        <begin position="179"/>
        <end position="205"/>
    </location>
</feature>
<comment type="caution">
    <text evidence="7">The sequence shown here is derived from an EMBL/GenBank/DDBJ whole genome shotgun (WGS) entry which is preliminary data.</text>
</comment>
<keyword evidence="4 5" id="KW-0472">Membrane</keyword>
<dbReference type="Gene3D" id="1.25.40.10">
    <property type="entry name" value="Tetratricopeptide repeat domain"/>
    <property type="match status" value="1"/>
</dbReference>
<feature type="transmembrane region" description="Helical" evidence="5">
    <location>
        <begin position="7"/>
        <end position="26"/>
    </location>
</feature>
<gene>
    <name evidence="7" type="ORF">C0601_12070</name>
</gene>
<comment type="subcellular location">
    <subcellularLocation>
        <location evidence="1">Membrane</location>
        <topology evidence="1">Multi-pass membrane protein</topology>
    </subcellularLocation>
</comment>
<evidence type="ECO:0000256" key="2">
    <source>
        <dbReference type="ARBA" id="ARBA00022692"/>
    </source>
</evidence>
<dbReference type="GO" id="GO:0016020">
    <property type="term" value="C:membrane"/>
    <property type="evidence" value="ECO:0007669"/>
    <property type="project" value="UniProtKB-SubCell"/>
</dbReference>
<reference evidence="7 8" key="1">
    <citation type="submission" date="2017-11" db="EMBL/GenBank/DDBJ databases">
        <title>Genome-resolved metagenomics identifies genetic mobility, metabolic interactions, and unexpected diversity in perchlorate-reducing communities.</title>
        <authorList>
            <person name="Barnum T.P."/>
            <person name="Figueroa I.A."/>
            <person name="Carlstrom C.I."/>
            <person name="Lucas L.N."/>
            <person name="Engelbrektson A.L."/>
            <person name="Coates J.D."/>
        </authorList>
    </citation>
    <scope>NUCLEOTIDE SEQUENCE [LARGE SCALE GENOMIC DNA]</scope>
    <source>
        <strain evidence="7">BM706</strain>
    </source>
</reference>
<protein>
    <recommendedName>
        <fullName evidence="6">O-antigen ligase-related domain-containing protein</fullName>
    </recommendedName>
</protein>
<organism evidence="7 8">
    <name type="scientific">Muiribacterium halophilum</name>
    <dbReference type="NCBI Taxonomy" id="2053465"/>
    <lineage>
        <taxon>Bacteria</taxon>
        <taxon>Candidatus Muiribacteriota</taxon>
        <taxon>Candidatus Muiribacteriia</taxon>
        <taxon>Candidatus Muiribacteriales</taxon>
        <taxon>Candidatus Muiribacteriaceae</taxon>
        <taxon>Candidatus Muiribacterium</taxon>
    </lineage>
</organism>
<feature type="transmembrane region" description="Helical" evidence="5">
    <location>
        <begin position="91"/>
        <end position="108"/>
    </location>
</feature>
<sequence>MKSIQKISTFFLYILPIFFLPYRYLLAMRSKMILLSAFFILNIIYSLYYVIKEKRFSINITPFLRLLTLLCLILLISSIFSPFKITAFKTYLYFLLPISSILITSILSPELNNNLDKKHIFYSGLFPAIFTLILFFIKGKESFVLFFGNQNWFSSYLVLCLVFYFFIEKKDFFTNLTSLIYISIILLSGSRTAFLSTFLLLLLNVFLNADKKMKKRYLMFSLVIIFLFSLFVNFNGFRYGSLLYRVYNLFISTRLLSSVKTLLLGTGLGTYSSVAGNLQAQLFLEGSIPDFFNQTRTVITHAHNEFAEIAVEGGIFSLICVFFLFFYLIRSSLNKRSNLHMSFFIIFIIISLFSFPFHLAPHILLFYFVVTNLLSKETSERKFRLSFIHTKKIRIMLIIILILSLIRFSVLPFVSSIITSKTVLNINPLEENRLFQYILKQAYKLSFFDPEPLVQLMWSKALVNDNKKAINIYKDKLSMMKEDSNIFLSLAYINIDNREFDKAEDNLFKSILFSRDFIKPAIIGRDMYLKADKPLKAADFLKECYVFLRKSEFLIQAGHLYFLLKNSDDAIDVYKKLIENKRLIDEDNKESFLKIANFRLFQLTGKNIYLNKAKEYKVQTSIDKELEEAR</sequence>
<dbReference type="Proteomes" id="UP000234857">
    <property type="component" value="Unassembled WGS sequence"/>
</dbReference>
<feature type="transmembrane region" description="Helical" evidence="5">
    <location>
        <begin position="120"/>
        <end position="137"/>
    </location>
</feature>
<evidence type="ECO:0000313" key="8">
    <source>
        <dbReference type="Proteomes" id="UP000234857"/>
    </source>
</evidence>
<evidence type="ECO:0000256" key="4">
    <source>
        <dbReference type="ARBA" id="ARBA00023136"/>
    </source>
</evidence>
<dbReference type="PANTHER" id="PTHR37422">
    <property type="entry name" value="TEICHURONIC ACID BIOSYNTHESIS PROTEIN TUAE"/>
    <property type="match status" value="1"/>
</dbReference>
<dbReference type="InterPro" id="IPR011990">
    <property type="entry name" value="TPR-like_helical_dom_sf"/>
</dbReference>
<proteinExistence type="predicted"/>
<feature type="transmembrane region" description="Helical" evidence="5">
    <location>
        <begin position="309"/>
        <end position="329"/>
    </location>
</feature>
<dbReference type="Pfam" id="PF04932">
    <property type="entry name" value="Wzy_C"/>
    <property type="match status" value="1"/>
</dbReference>
<feature type="transmembrane region" description="Helical" evidence="5">
    <location>
        <begin position="217"/>
        <end position="237"/>
    </location>
</feature>
<evidence type="ECO:0000313" key="7">
    <source>
        <dbReference type="EMBL" id="PLX15818.1"/>
    </source>
</evidence>
<accession>A0A2N5ZAX8</accession>
<evidence type="ECO:0000256" key="1">
    <source>
        <dbReference type="ARBA" id="ARBA00004141"/>
    </source>
</evidence>
<feature type="transmembrane region" description="Helical" evidence="5">
    <location>
        <begin position="32"/>
        <end position="51"/>
    </location>
</feature>
<evidence type="ECO:0000256" key="5">
    <source>
        <dbReference type="SAM" id="Phobius"/>
    </source>
</evidence>
<dbReference type="EMBL" id="PKTG01000129">
    <property type="protein sequence ID" value="PLX15818.1"/>
    <property type="molecule type" value="Genomic_DNA"/>
</dbReference>
<keyword evidence="2 5" id="KW-0812">Transmembrane</keyword>
<keyword evidence="3 5" id="KW-1133">Transmembrane helix</keyword>
<dbReference type="SUPFAM" id="SSF48452">
    <property type="entry name" value="TPR-like"/>
    <property type="match status" value="1"/>
</dbReference>
<dbReference type="InterPro" id="IPR007016">
    <property type="entry name" value="O-antigen_ligase-rel_domated"/>
</dbReference>